<feature type="domain" description="Major facilitator superfamily (MFS) profile" evidence="5">
    <location>
        <begin position="203"/>
        <end position="405"/>
    </location>
</feature>
<feature type="transmembrane region" description="Helical" evidence="4">
    <location>
        <begin position="348"/>
        <end position="371"/>
    </location>
</feature>
<feature type="transmembrane region" description="Helical" evidence="4">
    <location>
        <begin position="173"/>
        <end position="193"/>
    </location>
</feature>
<gene>
    <name evidence="6" type="ORF">AUP40_18920</name>
</gene>
<dbReference type="PANTHER" id="PTHR23521">
    <property type="entry name" value="TRANSPORTER MFS SUPERFAMILY"/>
    <property type="match status" value="1"/>
</dbReference>
<protein>
    <submittedName>
        <fullName evidence="6">MFS transporter</fullName>
    </submittedName>
</protein>
<evidence type="ECO:0000313" key="6">
    <source>
        <dbReference type="EMBL" id="KZD02962.1"/>
    </source>
</evidence>
<feature type="transmembrane region" description="Helical" evidence="4">
    <location>
        <begin position="146"/>
        <end position="167"/>
    </location>
</feature>
<keyword evidence="3 4" id="KW-0472">Membrane</keyword>
<accession>A0ABR5XZZ8</accession>
<keyword evidence="1 4" id="KW-0812">Transmembrane</keyword>
<dbReference type="EMBL" id="LPXL01000030">
    <property type="protein sequence ID" value="KZD02962.1"/>
    <property type="molecule type" value="Genomic_DNA"/>
</dbReference>
<feature type="transmembrane region" description="Helical" evidence="4">
    <location>
        <begin position="377"/>
        <end position="396"/>
    </location>
</feature>
<dbReference type="Gene3D" id="1.20.1250.20">
    <property type="entry name" value="MFS general substrate transporter like domains"/>
    <property type="match status" value="2"/>
</dbReference>
<feature type="transmembrane region" description="Helical" evidence="4">
    <location>
        <begin position="306"/>
        <end position="327"/>
    </location>
</feature>
<comment type="caution">
    <text evidence="6">The sequence shown here is derived from an EMBL/GenBank/DDBJ whole genome shotgun (WGS) entry which is preliminary data.</text>
</comment>
<dbReference type="PROSITE" id="PS50850">
    <property type="entry name" value="MFS"/>
    <property type="match status" value="1"/>
</dbReference>
<evidence type="ECO:0000256" key="3">
    <source>
        <dbReference type="ARBA" id="ARBA00023136"/>
    </source>
</evidence>
<dbReference type="RefSeq" id="WP_063093757.1">
    <property type="nucleotide sequence ID" value="NZ_DFMA01000002.1"/>
</dbReference>
<evidence type="ECO:0000256" key="1">
    <source>
        <dbReference type="ARBA" id="ARBA00022692"/>
    </source>
</evidence>
<evidence type="ECO:0000256" key="2">
    <source>
        <dbReference type="ARBA" id="ARBA00022989"/>
    </source>
</evidence>
<feature type="transmembrane region" description="Helical" evidence="4">
    <location>
        <begin position="280"/>
        <end position="300"/>
    </location>
</feature>
<keyword evidence="7" id="KW-1185">Reference proteome</keyword>
<keyword evidence="2 4" id="KW-1133">Transmembrane helix</keyword>
<reference evidence="6 7" key="1">
    <citation type="submission" date="2015-12" db="EMBL/GenBank/DDBJ databases">
        <title>Genome sequence of Thalassospira xiamenensis MCCC 1A03005.</title>
        <authorList>
            <person name="Lu L."/>
            <person name="Lai Q."/>
            <person name="Shao Z."/>
            <person name="Qian P."/>
        </authorList>
    </citation>
    <scope>NUCLEOTIDE SEQUENCE [LARGE SCALE GENOMIC DNA]</scope>
    <source>
        <strain evidence="6 7">MCCC 1A03005</strain>
    </source>
</reference>
<feature type="transmembrane region" description="Helical" evidence="4">
    <location>
        <begin position="87"/>
        <end position="106"/>
    </location>
</feature>
<dbReference type="Proteomes" id="UP000076167">
    <property type="component" value="Unassembled WGS sequence"/>
</dbReference>
<sequence length="405" mass="41899">MPLHMPSLSKAATIPTHIAVPLALINLASFVSQIIQIGVIDTLLPLALTNAGLGERHGGMMLSLYWIADLIGGFFVAAVLRKTHPVIPLVVSGLSFFTLIIVVMYAPQSAFVLPATLFAGVGLILRWVVCDGLIVQLAPRDKLGRVVGFHETLMGLGIVLGPILIGWFGSDAFAMSGIALAAAIIPLFCAVAMPRLEMTSTQKGAGAALRRWIDHWDLVLIAFVAGFVEICFLSVLPLQSQRDTGLAEAGLWLAAVFVFGGTICQPLVGYVSDKSGPIKLAWLCFGLLLVGAVPMALAGYGITAAIILFALGVAVAGLYTAAVLIAASGRGKGQGAGGGAGQGYQVGVLVIVSQSYTLGAIVGPSAGTSLLVMIGNWALPVLVLLAAGISVLLLMMRRTTPAPGT</sequence>
<dbReference type="PANTHER" id="PTHR23521:SF2">
    <property type="entry name" value="TRANSPORTER MFS SUPERFAMILY"/>
    <property type="match status" value="1"/>
</dbReference>
<proteinExistence type="predicted"/>
<evidence type="ECO:0000259" key="5">
    <source>
        <dbReference type="PROSITE" id="PS50850"/>
    </source>
</evidence>
<dbReference type="Pfam" id="PF07690">
    <property type="entry name" value="MFS_1"/>
    <property type="match status" value="1"/>
</dbReference>
<feature type="transmembrane region" description="Helical" evidence="4">
    <location>
        <begin position="112"/>
        <end position="134"/>
    </location>
</feature>
<organism evidence="6 7">
    <name type="scientific">Thalassospira xiamenensis</name>
    <dbReference type="NCBI Taxonomy" id="220697"/>
    <lineage>
        <taxon>Bacteria</taxon>
        <taxon>Pseudomonadati</taxon>
        <taxon>Pseudomonadota</taxon>
        <taxon>Alphaproteobacteria</taxon>
        <taxon>Rhodospirillales</taxon>
        <taxon>Thalassospiraceae</taxon>
        <taxon>Thalassospira</taxon>
    </lineage>
</organism>
<name>A0ABR5XZZ8_9PROT</name>
<dbReference type="SUPFAM" id="SSF103473">
    <property type="entry name" value="MFS general substrate transporter"/>
    <property type="match status" value="1"/>
</dbReference>
<feature type="transmembrane region" description="Helical" evidence="4">
    <location>
        <begin position="20"/>
        <end position="40"/>
    </location>
</feature>
<feature type="transmembrane region" description="Helical" evidence="4">
    <location>
        <begin position="218"/>
        <end position="237"/>
    </location>
</feature>
<evidence type="ECO:0000256" key="4">
    <source>
        <dbReference type="SAM" id="Phobius"/>
    </source>
</evidence>
<dbReference type="InterPro" id="IPR036259">
    <property type="entry name" value="MFS_trans_sf"/>
</dbReference>
<dbReference type="InterPro" id="IPR020846">
    <property type="entry name" value="MFS_dom"/>
</dbReference>
<dbReference type="InterPro" id="IPR011701">
    <property type="entry name" value="MFS"/>
</dbReference>
<evidence type="ECO:0000313" key="7">
    <source>
        <dbReference type="Proteomes" id="UP000076167"/>
    </source>
</evidence>
<feature type="transmembrane region" description="Helical" evidence="4">
    <location>
        <begin position="249"/>
        <end position="268"/>
    </location>
</feature>
<feature type="transmembrane region" description="Helical" evidence="4">
    <location>
        <begin position="60"/>
        <end position="80"/>
    </location>
</feature>